<keyword evidence="3" id="KW-1185">Reference proteome</keyword>
<evidence type="ECO:0000313" key="2">
    <source>
        <dbReference type="EMBL" id="GGR14536.1"/>
    </source>
</evidence>
<dbReference type="InterPro" id="IPR008523">
    <property type="entry name" value="DUF805"/>
</dbReference>
<keyword evidence="1" id="KW-0812">Transmembrane</keyword>
<dbReference type="GO" id="GO:0005886">
    <property type="term" value="C:plasma membrane"/>
    <property type="evidence" value="ECO:0007669"/>
    <property type="project" value="TreeGrafter"/>
</dbReference>
<dbReference type="Pfam" id="PF05656">
    <property type="entry name" value="DUF805"/>
    <property type="match status" value="1"/>
</dbReference>
<sequence length="138" mass="15297">MNDYLNVVQRNYANFSGRTRRREFWMFTLVNSLILLAFVVLMVVGLAMSSSRGESNSISPLTIISLILIIVYGLATALPSVAVSVRRLHDAGYTGWLELLEFAGLRIVVLIFHVMDSQPGTNKWGPNPKGVGEIKPAF</sequence>
<dbReference type="EMBL" id="BMQL01000017">
    <property type="protein sequence ID" value="GGR14536.1"/>
    <property type="molecule type" value="Genomic_DNA"/>
</dbReference>
<reference evidence="2" key="1">
    <citation type="journal article" date="2014" name="Int. J. Syst. Evol. Microbiol.">
        <title>Complete genome sequence of Corynebacterium casei LMG S-19264T (=DSM 44701T), isolated from a smear-ripened cheese.</title>
        <authorList>
            <consortium name="US DOE Joint Genome Institute (JGI-PGF)"/>
            <person name="Walter F."/>
            <person name="Albersmeier A."/>
            <person name="Kalinowski J."/>
            <person name="Ruckert C."/>
        </authorList>
    </citation>
    <scope>NUCLEOTIDE SEQUENCE</scope>
    <source>
        <strain evidence="2">JCM 31311</strain>
    </source>
</reference>
<evidence type="ECO:0000256" key="1">
    <source>
        <dbReference type="SAM" id="Phobius"/>
    </source>
</evidence>
<evidence type="ECO:0000313" key="3">
    <source>
        <dbReference type="Proteomes" id="UP000603865"/>
    </source>
</evidence>
<dbReference type="PANTHER" id="PTHR34980:SF2">
    <property type="entry name" value="INNER MEMBRANE PROTEIN YHAH-RELATED"/>
    <property type="match status" value="1"/>
</dbReference>
<feature type="transmembrane region" description="Helical" evidence="1">
    <location>
        <begin position="61"/>
        <end position="83"/>
    </location>
</feature>
<keyword evidence="1" id="KW-1133">Transmembrane helix</keyword>
<reference evidence="2" key="2">
    <citation type="submission" date="2020-09" db="EMBL/GenBank/DDBJ databases">
        <authorList>
            <person name="Sun Q."/>
            <person name="Ohkuma M."/>
        </authorList>
    </citation>
    <scope>NUCLEOTIDE SEQUENCE</scope>
    <source>
        <strain evidence="2">JCM 31311</strain>
    </source>
</reference>
<dbReference type="Proteomes" id="UP000603865">
    <property type="component" value="Unassembled WGS sequence"/>
</dbReference>
<accession>A0A918CAX8</accession>
<protein>
    <submittedName>
        <fullName evidence="2">Membrane protein</fullName>
    </submittedName>
</protein>
<keyword evidence="1" id="KW-0472">Membrane</keyword>
<name>A0A918CAX8_9DEIO</name>
<organism evidence="2 3">
    <name type="scientific">Deinococcus ruber</name>
    <dbReference type="NCBI Taxonomy" id="1848197"/>
    <lineage>
        <taxon>Bacteria</taxon>
        <taxon>Thermotogati</taxon>
        <taxon>Deinococcota</taxon>
        <taxon>Deinococci</taxon>
        <taxon>Deinococcales</taxon>
        <taxon>Deinococcaceae</taxon>
        <taxon>Deinococcus</taxon>
    </lineage>
</organism>
<feature type="transmembrane region" description="Helical" evidence="1">
    <location>
        <begin position="24"/>
        <end position="49"/>
    </location>
</feature>
<proteinExistence type="predicted"/>
<dbReference type="PANTHER" id="PTHR34980">
    <property type="entry name" value="INNER MEMBRANE PROTEIN-RELATED-RELATED"/>
    <property type="match status" value="1"/>
</dbReference>
<comment type="caution">
    <text evidence="2">The sequence shown here is derived from an EMBL/GenBank/DDBJ whole genome shotgun (WGS) entry which is preliminary data.</text>
</comment>
<dbReference type="AlphaFoldDB" id="A0A918CAX8"/>
<dbReference type="RefSeq" id="WP_189091254.1">
    <property type="nucleotide sequence ID" value="NZ_BMQL01000017.1"/>
</dbReference>
<gene>
    <name evidence="2" type="ORF">GCM10008957_29180</name>
</gene>